<accession>A0AAW6XCD9</accession>
<comment type="caution">
    <text evidence="1">The sequence shown here is derived from an EMBL/GenBank/DDBJ whole genome shotgun (WGS) entry which is preliminary data.</text>
</comment>
<keyword evidence="4" id="KW-1185">Reference proteome</keyword>
<sequence length="216" mass="25594">MKIIETLRELSEVWKLFGDIPDDTTLNVDLAALYLSISVKTLARYRQNGGGPEYIQYQAEDSKARNQRVNYLLGDLRIWRDSHKVKSTMHGAQVRGLAFNSLIDFTIEQPFWHIDNYDELHNRNKILSHALRTPEERFKLYLKEERVHIVWVSIEEALSWDWIDLNERQVFNDYFIELLNNLTQLSNSAQETLELKCIFKKNNYFLNGWLRLQAIC</sequence>
<dbReference type="AlphaFoldDB" id="A0AAW6XCD9"/>
<dbReference type="Proteomes" id="UP001173597">
    <property type="component" value="Unassembled WGS sequence"/>
</dbReference>
<dbReference type="Proteomes" id="UP001174748">
    <property type="component" value="Unassembled WGS sequence"/>
</dbReference>
<name>A0AAW6XCD9_9GAMM</name>
<dbReference type="EMBL" id="JARTLO010000024">
    <property type="protein sequence ID" value="MDK4767774.1"/>
    <property type="molecule type" value="Genomic_DNA"/>
</dbReference>
<dbReference type="RefSeq" id="WP_201621444.1">
    <property type="nucleotide sequence ID" value="NZ_JARTLO010000024.1"/>
</dbReference>
<evidence type="ECO:0000313" key="3">
    <source>
        <dbReference type="Proteomes" id="UP001173597"/>
    </source>
</evidence>
<proteinExistence type="predicted"/>
<evidence type="ECO:0000313" key="1">
    <source>
        <dbReference type="EMBL" id="MDK4767774.1"/>
    </source>
</evidence>
<organism evidence="1 3">
    <name type="scientific">Serratia nevei</name>
    <dbReference type="NCBI Taxonomy" id="2703794"/>
    <lineage>
        <taxon>Bacteria</taxon>
        <taxon>Pseudomonadati</taxon>
        <taxon>Pseudomonadota</taxon>
        <taxon>Gammaproteobacteria</taxon>
        <taxon>Enterobacterales</taxon>
        <taxon>Yersiniaceae</taxon>
        <taxon>Serratia</taxon>
    </lineage>
</organism>
<evidence type="ECO:0000313" key="2">
    <source>
        <dbReference type="EMBL" id="MDK5173142.1"/>
    </source>
</evidence>
<dbReference type="EMBL" id="JARTOI010000052">
    <property type="protein sequence ID" value="MDK5173142.1"/>
    <property type="molecule type" value="Genomic_DNA"/>
</dbReference>
<gene>
    <name evidence="1" type="ORF">P9854_18485</name>
    <name evidence="2" type="ORF">P9921_22055</name>
</gene>
<reference evidence="1" key="1">
    <citation type="submission" date="2023-01" db="EMBL/GenBank/DDBJ databases">
        <title>Genomic dissection of endemic carbapenem resistance: metallo-beta-lactamase gene dissemination through clonal, plasmid and integron transfer pathways.</title>
        <authorList>
            <person name="Macesic N."/>
        </authorList>
    </citation>
    <scope>NUCLEOTIDE SEQUENCE</scope>
    <source>
        <strain evidence="2">CPO382</strain>
        <strain evidence="1">CPO573</strain>
    </source>
</reference>
<evidence type="ECO:0000313" key="4">
    <source>
        <dbReference type="Proteomes" id="UP001174748"/>
    </source>
</evidence>
<protein>
    <submittedName>
        <fullName evidence="1">Uncharacterized protein</fullName>
    </submittedName>
</protein>